<sequence>MSMYNNSQNYGQNSSLCRSPGFHDPA</sequence>
<reference evidence="2" key="1">
    <citation type="submission" date="2014-11" db="EMBL/GenBank/DDBJ databases">
        <authorList>
            <person name="Amaro Gonzalez C."/>
        </authorList>
    </citation>
    <scope>NUCLEOTIDE SEQUENCE</scope>
</reference>
<dbReference type="AlphaFoldDB" id="A0A0E9XJ45"/>
<proteinExistence type="predicted"/>
<feature type="region of interest" description="Disordered" evidence="1">
    <location>
        <begin position="1"/>
        <end position="26"/>
    </location>
</feature>
<name>A0A0E9XJ45_ANGAN</name>
<evidence type="ECO:0000313" key="2">
    <source>
        <dbReference type="EMBL" id="JAI02723.1"/>
    </source>
</evidence>
<evidence type="ECO:0000256" key="1">
    <source>
        <dbReference type="SAM" id="MobiDB-lite"/>
    </source>
</evidence>
<accession>A0A0E9XJ45</accession>
<dbReference type="EMBL" id="GBXM01005855">
    <property type="protein sequence ID" value="JAI02723.1"/>
    <property type="molecule type" value="Transcribed_RNA"/>
</dbReference>
<organism evidence="2">
    <name type="scientific">Anguilla anguilla</name>
    <name type="common">European freshwater eel</name>
    <name type="synonym">Muraena anguilla</name>
    <dbReference type="NCBI Taxonomy" id="7936"/>
    <lineage>
        <taxon>Eukaryota</taxon>
        <taxon>Metazoa</taxon>
        <taxon>Chordata</taxon>
        <taxon>Craniata</taxon>
        <taxon>Vertebrata</taxon>
        <taxon>Euteleostomi</taxon>
        <taxon>Actinopterygii</taxon>
        <taxon>Neopterygii</taxon>
        <taxon>Teleostei</taxon>
        <taxon>Anguilliformes</taxon>
        <taxon>Anguillidae</taxon>
        <taxon>Anguilla</taxon>
    </lineage>
</organism>
<protein>
    <submittedName>
        <fullName evidence="2">Uncharacterized protein</fullName>
    </submittedName>
</protein>
<feature type="compositionally biased region" description="Low complexity" evidence="1">
    <location>
        <begin position="1"/>
        <end position="15"/>
    </location>
</feature>
<reference evidence="2" key="2">
    <citation type="journal article" date="2015" name="Fish Shellfish Immunol.">
        <title>Early steps in the European eel (Anguilla anguilla)-Vibrio vulnificus interaction in the gills: Role of the RtxA13 toxin.</title>
        <authorList>
            <person name="Callol A."/>
            <person name="Pajuelo D."/>
            <person name="Ebbesson L."/>
            <person name="Teles M."/>
            <person name="MacKenzie S."/>
            <person name="Amaro C."/>
        </authorList>
    </citation>
    <scope>NUCLEOTIDE SEQUENCE</scope>
</reference>